<dbReference type="AlphaFoldDB" id="A0A0F9I141"/>
<sequence length="128" mass="15043">MLPTRPRCFLDVYYTSTIKEKDSSMGNPILKRNALVKKLGQCSEFVRGSISSVCATCNRAHCICKRKPSRRAYRLTYKDSQQKTRIVYVPRSRLPRIRKMIANYARLRKLIEQLVETNIEVFKEEARR</sequence>
<proteinExistence type="predicted"/>
<name>A0A0F9I141_9ZZZZ</name>
<protein>
    <submittedName>
        <fullName evidence="1">Uncharacterized protein</fullName>
    </submittedName>
</protein>
<dbReference type="EMBL" id="LAZR01015398">
    <property type="protein sequence ID" value="KKM13354.1"/>
    <property type="molecule type" value="Genomic_DNA"/>
</dbReference>
<reference evidence="1" key="1">
    <citation type="journal article" date="2015" name="Nature">
        <title>Complex archaea that bridge the gap between prokaryotes and eukaryotes.</title>
        <authorList>
            <person name="Spang A."/>
            <person name="Saw J.H."/>
            <person name="Jorgensen S.L."/>
            <person name="Zaremba-Niedzwiedzka K."/>
            <person name="Martijn J."/>
            <person name="Lind A.E."/>
            <person name="van Eijk R."/>
            <person name="Schleper C."/>
            <person name="Guy L."/>
            <person name="Ettema T.J."/>
        </authorList>
    </citation>
    <scope>NUCLEOTIDE SEQUENCE</scope>
</reference>
<comment type="caution">
    <text evidence="1">The sequence shown here is derived from an EMBL/GenBank/DDBJ whole genome shotgun (WGS) entry which is preliminary data.</text>
</comment>
<accession>A0A0F9I141</accession>
<evidence type="ECO:0000313" key="1">
    <source>
        <dbReference type="EMBL" id="KKM13354.1"/>
    </source>
</evidence>
<organism evidence="1">
    <name type="scientific">marine sediment metagenome</name>
    <dbReference type="NCBI Taxonomy" id="412755"/>
    <lineage>
        <taxon>unclassified sequences</taxon>
        <taxon>metagenomes</taxon>
        <taxon>ecological metagenomes</taxon>
    </lineage>
</organism>
<gene>
    <name evidence="1" type="ORF">LCGC14_1717030</name>
</gene>